<evidence type="ECO:0000256" key="2">
    <source>
        <dbReference type="ARBA" id="ARBA00022478"/>
    </source>
</evidence>
<dbReference type="OMA" id="LAMGPYG"/>
<dbReference type="STRING" id="7232.A0A484BAB3"/>
<evidence type="ECO:0000256" key="1">
    <source>
        <dbReference type="ARBA" id="ARBA00004123"/>
    </source>
</evidence>
<evidence type="ECO:0000256" key="3">
    <source>
        <dbReference type="ARBA" id="ARBA00023163"/>
    </source>
</evidence>
<dbReference type="EMBL" id="LSRL02000073">
    <property type="protein sequence ID" value="TDG45668.1"/>
    <property type="molecule type" value="Genomic_DNA"/>
</dbReference>
<dbReference type="OrthoDB" id="10250504at2759"/>
<dbReference type="Gene3D" id="3.30.1490.120">
    <property type="entry name" value="RNA polymerase Rpb7-like, N-terminal domain"/>
    <property type="match status" value="1"/>
</dbReference>
<dbReference type="PANTHER" id="PTHR12709:SF5">
    <property type="entry name" value="DNA-DIRECTED RNA POLYMERASE I SUBUNIT RPA43"/>
    <property type="match status" value="1"/>
</dbReference>
<comment type="caution">
    <text evidence="5">The sequence shown here is derived from an EMBL/GenBank/DDBJ whole genome shotgun (WGS) entry which is preliminary data.</text>
</comment>
<evidence type="ECO:0000313" key="6">
    <source>
        <dbReference type="Proteomes" id="UP000295192"/>
    </source>
</evidence>
<dbReference type="GO" id="GO:0006362">
    <property type="term" value="P:transcription elongation by RNA polymerase I"/>
    <property type="evidence" value="ECO:0007669"/>
    <property type="project" value="TreeGrafter"/>
</dbReference>
<accession>A0A484BAB3</accession>
<keyword evidence="2" id="KW-0240">DNA-directed RNA polymerase</keyword>
<evidence type="ECO:0000313" key="5">
    <source>
        <dbReference type="EMBL" id="TDG45668.1"/>
    </source>
</evidence>
<keyword evidence="6" id="KW-1185">Reference proteome</keyword>
<keyword evidence="4" id="KW-0539">Nucleus</keyword>
<dbReference type="GO" id="GO:0006352">
    <property type="term" value="P:DNA-templated transcription initiation"/>
    <property type="evidence" value="ECO:0007669"/>
    <property type="project" value="InterPro"/>
</dbReference>
<gene>
    <name evidence="5" type="ORF">AWZ03_007943</name>
</gene>
<sequence length="256" mass="29172">MAKILQKYIKFTTKELQQYAANPESCVRCIKTDLHLSMGPYGMGNFKHALHELLIRTKVGIYDSNVNGIVLGIKNIKVLGQTAAIRADDPTLHLLINADFYVFRPVAGAVLHGVVRHISKHQISVIIYRVFNTTIRFTNKKETRNDIVMDQEIKFRIKDFNIGTTMPYIEGELLLEESETQNNVIKFEENEEVNTAPEANVELDALVELIKVETDIENEKPTKKKKASKRKQTVNPDVTVEKVKKIKKIKSEPIEV</sequence>
<dbReference type="InterPro" id="IPR045113">
    <property type="entry name" value="Rpb7-like"/>
</dbReference>
<dbReference type="Gene3D" id="2.40.50.1060">
    <property type="match status" value="1"/>
</dbReference>
<organism evidence="5 6">
    <name type="scientific">Drosophila navojoa</name>
    <name type="common">Fruit fly</name>
    <dbReference type="NCBI Taxonomy" id="7232"/>
    <lineage>
        <taxon>Eukaryota</taxon>
        <taxon>Metazoa</taxon>
        <taxon>Ecdysozoa</taxon>
        <taxon>Arthropoda</taxon>
        <taxon>Hexapoda</taxon>
        <taxon>Insecta</taxon>
        <taxon>Pterygota</taxon>
        <taxon>Neoptera</taxon>
        <taxon>Endopterygota</taxon>
        <taxon>Diptera</taxon>
        <taxon>Brachycera</taxon>
        <taxon>Muscomorpha</taxon>
        <taxon>Ephydroidea</taxon>
        <taxon>Drosophilidae</taxon>
        <taxon>Drosophila</taxon>
    </lineage>
</organism>
<proteinExistence type="predicted"/>
<dbReference type="AlphaFoldDB" id="A0A484BAB3"/>
<dbReference type="CDD" id="cd04328">
    <property type="entry name" value="RNAP_I_Rpa43_N"/>
    <property type="match status" value="1"/>
</dbReference>
<keyword evidence="3" id="KW-0804">Transcription</keyword>
<dbReference type="InterPro" id="IPR041901">
    <property type="entry name" value="RNAP_I_Rpa43_N"/>
</dbReference>
<dbReference type="PANTHER" id="PTHR12709">
    <property type="entry name" value="DNA-DIRECTED RNA POLYMERASE II, III"/>
    <property type="match status" value="1"/>
</dbReference>
<dbReference type="GO" id="GO:0005736">
    <property type="term" value="C:RNA polymerase I complex"/>
    <property type="evidence" value="ECO:0007669"/>
    <property type="project" value="TreeGrafter"/>
</dbReference>
<dbReference type="Proteomes" id="UP000295192">
    <property type="component" value="Unassembled WGS sequence"/>
</dbReference>
<evidence type="ECO:0008006" key="7">
    <source>
        <dbReference type="Google" id="ProtNLM"/>
    </source>
</evidence>
<dbReference type="InterPro" id="IPR036898">
    <property type="entry name" value="RNA_pol_Rpb7-like_N_sf"/>
</dbReference>
<protein>
    <recommendedName>
        <fullName evidence="7">RPA43 OB domain-containing protein</fullName>
    </recommendedName>
</protein>
<reference evidence="5 6" key="1">
    <citation type="journal article" date="2019" name="J. Hered.">
        <title>An Improved Genome Assembly for Drosophila navojoa, the Basal Species in the mojavensis Cluster.</title>
        <authorList>
            <person name="Vanderlinde T."/>
            <person name="Dupim E.G."/>
            <person name="Nazario-Yepiz N.O."/>
            <person name="Carvalho A.B."/>
        </authorList>
    </citation>
    <scope>NUCLEOTIDE SEQUENCE [LARGE SCALE GENOMIC DNA]</scope>
    <source>
        <strain evidence="5">Navoj_Jal97</strain>
        <tissue evidence="5">Whole organism</tissue>
    </source>
</reference>
<evidence type="ECO:0000256" key="4">
    <source>
        <dbReference type="ARBA" id="ARBA00023242"/>
    </source>
</evidence>
<comment type="subcellular location">
    <subcellularLocation>
        <location evidence="1">Nucleus</location>
    </subcellularLocation>
</comment>
<name>A0A484BAB3_DRONA</name>